<evidence type="ECO:0000313" key="2">
    <source>
        <dbReference type="Proteomes" id="UP001501323"/>
    </source>
</evidence>
<organism evidence="1 2">
    <name type="scientific">Luteimonas vadosa</name>
    <dbReference type="NCBI Taxonomy" id="1165507"/>
    <lineage>
        <taxon>Bacteria</taxon>
        <taxon>Pseudomonadati</taxon>
        <taxon>Pseudomonadota</taxon>
        <taxon>Gammaproteobacteria</taxon>
        <taxon>Lysobacterales</taxon>
        <taxon>Lysobacteraceae</taxon>
        <taxon>Luteimonas</taxon>
    </lineage>
</organism>
<gene>
    <name evidence="1" type="ORF">GCM10023332_17480</name>
</gene>
<proteinExistence type="predicted"/>
<dbReference type="Pfam" id="PF04214">
    <property type="entry name" value="DUF411"/>
    <property type="match status" value="1"/>
</dbReference>
<dbReference type="InterPro" id="IPR007332">
    <property type="entry name" value="DUF411"/>
</dbReference>
<evidence type="ECO:0008006" key="3">
    <source>
        <dbReference type="Google" id="ProtNLM"/>
    </source>
</evidence>
<evidence type="ECO:0000313" key="1">
    <source>
        <dbReference type="EMBL" id="GAA4865823.1"/>
    </source>
</evidence>
<sequence length="196" mass="20504">MNTPRPIPFAGMVALVFAVTACSQPPRSSSEAVAAAAGAEAAPRMDARETAMRSPPGVLIPASRDAALPHVVVHKSPTCGCCGAWVEHIRDAGFHVEVRESDDLEPVKSRLGVPFGKGSCHTAEIDGYFVEGHVPAEDIKRLLAERPDARGLTLPGMPIGSPGMESPDGTVQPYTVEVVSVDGTTHAYARHGPPAP</sequence>
<protein>
    <recommendedName>
        <fullName evidence="3">DUF411 domain-containing protein</fullName>
    </recommendedName>
</protein>
<name>A0ABP9E1W9_9GAMM</name>
<accession>A0ABP9E1W9</accession>
<comment type="caution">
    <text evidence="1">The sequence shown here is derived from an EMBL/GenBank/DDBJ whole genome shotgun (WGS) entry which is preliminary data.</text>
</comment>
<dbReference type="Proteomes" id="UP001501323">
    <property type="component" value="Unassembled WGS sequence"/>
</dbReference>
<reference evidence="2" key="1">
    <citation type="journal article" date="2019" name="Int. J. Syst. Evol. Microbiol.">
        <title>The Global Catalogue of Microorganisms (GCM) 10K type strain sequencing project: providing services to taxonomists for standard genome sequencing and annotation.</title>
        <authorList>
            <consortium name="The Broad Institute Genomics Platform"/>
            <consortium name="The Broad Institute Genome Sequencing Center for Infectious Disease"/>
            <person name="Wu L."/>
            <person name="Ma J."/>
        </authorList>
    </citation>
    <scope>NUCLEOTIDE SEQUENCE [LARGE SCALE GENOMIC DNA]</scope>
    <source>
        <strain evidence="2">JCM 18392</strain>
    </source>
</reference>
<keyword evidence="2" id="KW-1185">Reference proteome</keyword>
<dbReference type="PROSITE" id="PS51257">
    <property type="entry name" value="PROKAR_LIPOPROTEIN"/>
    <property type="match status" value="1"/>
</dbReference>
<dbReference type="EMBL" id="BAABJY010000002">
    <property type="protein sequence ID" value="GAA4865823.1"/>
    <property type="molecule type" value="Genomic_DNA"/>
</dbReference>